<dbReference type="Gene3D" id="3.30.1030.10">
    <property type="entry name" value="Methenyltetrahydromethanopterin Cyclohydrolase, Chain A, domain 2"/>
    <property type="match status" value="1"/>
</dbReference>
<keyword evidence="7 12" id="KW-0963">Cytoplasm</keyword>
<evidence type="ECO:0000256" key="11">
    <source>
        <dbReference type="ARBA" id="ARBA00048684"/>
    </source>
</evidence>
<evidence type="ECO:0000256" key="1">
    <source>
        <dbReference type="ARBA" id="ARBA00004058"/>
    </source>
</evidence>
<reference evidence="13 14" key="1">
    <citation type="submission" date="2016-05" db="EMBL/GenBank/DDBJ databases">
        <title>Genomic and physiological characterization of Planctopirus sp. isolated from fresh water lake.</title>
        <authorList>
            <person name="Subhash Y."/>
            <person name="Ramana C."/>
        </authorList>
    </citation>
    <scope>NUCLEOTIDE SEQUENCE [LARGE SCALE GENOMIC DNA]</scope>
    <source>
        <strain evidence="13 14">JC280</strain>
    </source>
</reference>
<dbReference type="EC" id="3.5.4.27" evidence="5 12"/>
<evidence type="ECO:0000256" key="12">
    <source>
        <dbReference type="HAMAP-Rule" id="MF_00486"/>
    </source>
</evidence>
<protein>
    <recommendedName>
        <fullName evidence="6 12">Methenyltetrahydromethanopterin cyclohydrolase</fullName>
        <ecNumber evidence="5 12">3.5.4.27</ecNumber>
    </recommendedName>
    <alternativeName>
        <fullName evidence="10 12">Methenyl-H4MPT cyclohydrolase</fullName>
    </alternativeName>
</protein>
<dbReference type="InterPro" id="IPR003209">
    <property type="entry name" value="METHMP_CycHdrlase"/>
</dbReference>
<dbReference type="GO" id="GO:0018759">
    <property type="term" value="F:methenyltetrahydromethanopterin cyclohydrolase activity"/>
    <property type="evidence" value="ECO:0007669"/>
    <property type="project" value="UniProtKB-UniRule"/>
</dbReference>
<comment type="pathway">
    <text evidence="3 12">One-carbon metabolism; formaldehyde degradation; formate from formaldehyde (H(4)MPT route): step 3/5.</text>
</comment>
<comment type="subcellular location">
    <subcellularLocation>
        <location evidence="2 12">Cytoplasm</location>
    </subcellularLocation>
</comment>
<dbReference type="GO" id="GO:0006730">
    <property type="term" value="P:one-carbon metabolic process"/>
    <property type="evidence" value="ECO:0007669"/>
    <property type="project" value="UniProtKB-UniRule"/>
</dbReference>
<accession>A0A1C3E4W3</accession>
<dbReference type="Gene3D" id="3.10.340.11">
    <property type="entry name" value="Methenyltetrahydromethanopterin Cyclohydrolase, Chain A, domain 1"/>
    <property type="match status" value="1"/>
</dbReference>
<dbReference type="HAMAP" id="MF_00486">
    <property type="entry name" value="McH"/>
    <property type="match status" value="1"/>
</dbReference>
<evidence type="ECO:0000256" key="2">
    <source>
        <dbReference type="ARBA" id="ARBA00004496"/>
    </source>
</evidence>
<keyword evidence="9 12" id="KW-0378">Hydrolase</keyword>
<dbReference type="UniPathway" id="UPA00562">
    <property type="reaction ID" value="UER00703"/>
</dbReference>
<evidence type="ECO:0000313" key="14">
    <source>
        <dbReference type="Proteomes" id="UP000094828"/>
    </source>
</evidence>
<evidence type="ECO:0000256" key="5">
    <source>
        <dbReference type="ARBA" id="ARBA00012765"/>
    </source>
</evidence>
<dbReference type="AlphaFoldDB" id="A0A1C3E4W3"/>
<evidence type="ECO:0000256" key="9">
    <source>
        <dbReference type="ARBA" id="ARBA00022801"/>
    </source>
</evidence>
<dbReference type="GO" id="GO:0046294">
    <property type="term" value="P:formaldehyde catabolic process"/>
    <property type="evidence" value="ECO:0007669"/>
    <property type="project" value="UniProtKB-UniRule"/>
</dbReference>
<dbReference type="SUPFAM" id="SSF56199">
    <property type="entry name" value="Methenyltetrahydromethanopterin cyclohydrolase"/>
    <property type="match status" value="1"/>
</dbReference>
<evidence type="ECO:0000313" key="13">
    <source>
        <dbReference type="EMBL" id="ODA28199.1"/>
    </source>
</evidence>
<gene>
    <name evidence="12" type="primary">mch</name>
    <name evidence="13" type="ORF">A6X21_00865</name>
</gene>
<comment type="catalytic activity">
    <reaction evidence="11 12">
        <text>5,10-methenyl-5,6,7,8-tetrahydromethanopterin + H2O = N(5)-formyl-5,6,7,8-tetrahydromethanopterin + H(+)</text>
        <dbReference type="Rhea" id="RHEA:19053"/>
        <dbReference type="ChEBI" id="CHEBI:15377"/>
        <dbReference type="ChEBI" id="CHEBI:15378"/>
        <dbReference type="ChEBI" id="CHEBI:58018"/>
        <dbReference type="ChEBI" id="CHEBI:58337"/>
        <dbReference type="EC" id="3.5.4.27"/>
    </reaction>
</comment>
<proteinExistence type="inferred from homology"/>
<dbReference type="GO" id="GO:0005737">
    <property type="term" value="C:cytoplasm"/>
    <property type="evidence" value="ECO:0007669"/>
    <property type="project" value="UniProtKB-SubCell"/>
</dbReference>
<evidence type="ECO:0000256" key="8">
    <source>
        <dbReference type="ARBA" id="ARBA00022563"/>
    </source>
</evidence>
<organism evidence="13 14">
    <name type="scientific">Planctopirus hydrillae</name>
    <dbReference type="NCBI Taxonomy" id="1841610"/>
    <lineage>
        <taxon>Bacteria</taxon>
        <taxon>Pseudomonadati</taxon>
        <taxon>Planctomycetota</taxon>
        <taxon>Planctomycetia</taxon>
        <taxon>Planctomycetales</taxon>
        <taxon>Planctomycetaceae</taxon>
        <taxon>Planctopirus</taxon>
    </lineage>
</organism>
<dbReference type="OrthoDB" id="241529at2"/>
<evidence type="ECO:0000256" key="3">
    <source>
        <dbReference type="ARBA" id="ARBA00005087"/>
    </source>
</evidence>
<evidence type="ECO:0000256" key="4">
    <source>
        <dbReference type="ARBA" id="ARBA00006902"/>
    </source>
</evidence>
<keyword evidence="8 12" id="KW-0554">One-carbon metabolism</keyword>
<comment type="caution">
    <text evidence="13">The sequence shown here is derived from an EMBL/GenBank/DDBJ whole genome shotgun (WGS) entry which is preliminary data.</text>
</comment>
<comment type="similarity">
    <text evidence="4 12">Belongs to the MCH family.</text>
</comment>
<evidence type="ECO:0000256" key="10">
    <source>
        <dbReference type="ARBA" id="ARBA00030468"/>
    </source>
</evidence>
<sequence length="319" mass="34183">MNLELNELSLSIIEEVVESPDHFRIIAHESAGTGLLLDFGVEAEGSLEAGQVLSTVCMAGLATVNLQPQLLGKWQWPHVVVETDYPVAACLYSQYAGWQLSSGKFHAMGSGPMRAAAGVEPLFDKLWYKEEADHVVGILETAMLPPESIFEEISAKTGVEPADITLLIAPTSSVAGNYQVAARSVETAMHKLLELGFDVHRIRSGFGSAPLPPVAANDLQGIGRTNDAILYGSTVTLLMTGDDASIAEILPQVPSKSSSVFGKTFLEIFEAAGRDFYKIDKLLFSPAQVIVQNVDTGRVHVAGEPHVPLVLKSFGLVAE</sequence>
<dbReference type="Proteomes" id="UP000094828">
    <property type="component" value="Unassembled WGS sequence"/>
</dbReference>
<dbReference type="RefSeq" id="WP_013110842.1">
    <property type="nucleotide sequence ID" value="NZ_LYDR01000154.1"/>
</dbReference>
<dbReference type="STRING" id="1841610.A6X21_00865"/>
<keyword evidence="14" id="KW-1185">Reference proteome</keyword>
<dbReference type="NCBIfam" id="TIGR03120">
    <property type="entry name" value="one_C_mch"/>
    <property type="match status" value="1"/>
</dbReference>
<name>A0A1C3E4W3_9PLAN</name>
<evidence type="ECO:0000256" key="6">
    <source>
        <dbReference type="ARBA" id="ARBA00020597"/>
    </source>
</evidence>
<dbReference type="EMBL" id="LYDR01000154">
    <property type="protein sequence ID" value="ODA28199.1"/>
    <property type="molecule type" value="Genomic_DNA"/>
</dbReference>
<dbReference type="Pfam" id="PF02289">
    <property type="entry name" value="MCH"/>
    <property type="match status" value="1"/>
</dbReference>
<evidence type="ECO:0000256" key="7">
    <source>
        <dbReference type="ARBA" id="ARBA00022490"/>
    </source>
</evidence>
<comment type="function">
    <text evidence="1 12">Catalyzes the hydrolysis of methenyl-H(4)MPT(+) to 5-formyl-H(4)MPT.</text>
</comment>